<dbReference type="InterPro" id="IPR000644">
    <property type="entry name" value="CBS_dom"/>
</dbReference>
<evidence type="ECO:0000259" key="2">
    <source>
        <dbReference type="PROSITE" id="PS51371"/>
    </source>
</evidence>
<dbReference type="SMART" id="SM00116">
    <property type="entry name" value="CBS"/>
    <property type="match status" value="2"/>
</dbReference>
<feature type="domain" description="CBS" evidence="2">
    <location>
        <begin position="59"/>
        <end position="114"/>
    </location>
</feature>
<dbReference type="Gene3D" id="3.10.580.10">
    <property type="entry name" value="CBS-domain"/>
    <property type="match status" value="1"/>
</dbReference>
<comment type="caution">
    <text evidence="3">The sequence shown here is derived from an EMBL/GenBank/DDBJ whole genome shotgun (WGS) entry which is preliminary data.</text>
</comment>
<feature type="domain" description="CBS" evidence="2">
    <location>
        <begin position="1"/>
        <end position="50"/>
    </location>
</feature>
<protein>
    <recommendedName>
        <fullName evidence="2">CBS domain-containing protein</fullName>
    </recommendedName>
</protein>
<dbReference type="PANTHER" id="PTHR43080:SF2">
    <property type="entry name" value="CBS DOMAIN-CONTAINING PROTEIN"/>
    <property type="match status" value="1"/>
</dbReference>
<dbReference type="InterPro" id="IPR046342">
    <property type="entry name" value="CBS_dom_sf"/>
</dbReference>
<dbReference type="EMBL" id="BART01017454">
    <property type="protein sequence ID" value="GAG77912.1"/>
    <property type="molecule type" value="Genomic_DNA"/>
</dbReference>
<dbReference type="PROSITE" id="PS51371">
    <property type="entry name" value="CBS"/>
    <property type="match status" value="2"/>
</dbReference>
<evidence type="ECO:0000256" key="1">
    <source>
        <dbReference type="ARBA" id="ARBA00023122"/>
    </source>
</evidence>
<dbReference type="PANTHER" id="PTHR43080">
    <property type="entry name" value="CBS DOMAIN-CONTAINING PROTEIN CBSX3, MITOCHONDRIAL"/>
    <property type="match status" value="1"/>
</dbReference>
<dbReference type="CDD" id="cd04623">
    <property type="entry name" value="CBS_pair_bac_euk"/>
    <property type="match status" value="1"/>
</dbReference>
<evidence type="ECO:0000313" key="3">
    <source>
        <dbReference type="EMBL" id="GAG77912.1"/>
    </source>
</evidence>
<reference evidence="3" key="1">
    <citation type="journal article" date="2014" name="Front. Microbiol.">
        <title>High frequency of phylogenetically diverse reductive dehalogenase-homologous genes in deep subseafloor sedimentary metagenomes.</title>
        <authorList>
            <person name="Kawai M."/>
            <person name="Futagami T."/>
            <person name="Toyoda A."/>
            <person name="Takaki Y."/>
            <person name="Nishi S."/>
            <person name="Hori S."/>
            <person name="Arai W."/>
            <person name="Tsubouchi T."/>
            <person name="Morono Y."/>
            <person name="Uchiyama I."/>
            <person name="Ito T."/>
            <person name="Fujiyama A."/>
            <person name="Inagaki F."/>
            <person name="Takami H."/>
        </authorList>
    </citation>
    <scope>NUCLEOTIDE SEQUENCE</scope>
    <source>
        <strain evidence="3">Expedition CK06-06</strain>
    </source>
</reference>
<proteinExistence type="predicted"/>
<organism evidence="3">
    <name type="scientific">marine sediment metagenome</name>
    <dbReference type="NCBI Taxonomy" id="412755"/>
    <lineage>
        <taxon>unclassified sequences</taxon>
        <taxon>metagenomes</taxon>
        <taxon>ecological metagenomes</taxon>
    </lineage>
</organism>
<dbReference type="InterPro" id="IPR044725">
    <property type="entry name" value="CBSX3_CBS_dom"/>
</dbReference>
<gene>
    <name evidence="3" type="ORF">S01H4_33221</name>
</gene>
<name>X1B9E9_9ZZZZ</name>
<keyword evidence="1" id="KW-0129">CBS domain</keyword>
<accession>X1B9E9</accession>
<sequence>MTPDDTVYSAISLMAEKDVGALPVVEEDVLVGIVTERHYARDIALKGKRSPQTPVREIMEEALICTEPRQTIERCMRLMTEHRVRHLPVMDGGKLLGIVSIGDIVKSIINDQKFVIEQLEGYIHGHPASH</sequence>
<dbReference type="InterPro" id="IPR051257">
    <property type="entry name" value="Diverse_CBS-Domain"/>
</dbReference>
<dbReference type="SUPFAM" id="SSF54631">
    <property type="entry name" value="CBS-domain pair"/>
    <property type="match status" value="1"/>
</dbReference>
<dbReference type="Pfam" id="PF00571">
    <property type="entry name" value="CBS"/>
    <property type="match status" value="2"/>
</dbReference>
<dbReference type="AlphaFoldDB" id="X1B9E9"/>